<organism evidence="1 2">
    <name type="scientific">Panagrolaimus sp. PS1159</name>
    <dbReference type="NCBI Taxonomy" id="55785"/>
    <lineage>
        <taxon>Eukaryota</taxon>
        <taxon>Metazoa</taxon>
        <taxon>Ecdysozoa</taxon>
        <taxon>Nematoda</taxon>
        <taxon>Chromadorea</taxon>
        <taxon>Rhabditida</taxon>
        <taxon>Tylenchina</taxon>
        <taxon>Panagrolaimomorpha</taxon>
        <taxon>Panagrolaimoidea</taxon>
        <taxon>Panagrolaimidae</taxon>
        <taxon>Panagrolaimus</taxon>
    </lineage>
</organism>
<name>A0AC35F9U6_9BILA</name>
<evidence type="ECO:0000313" key="2">
    <source>
        <dbReference type="WBParaSite" id="PS1159_v2.g15207.t1"/>
    </source>
</evidence>
<dbReference type="WBParaSite" id="PS1159_v2.g15207.t1">
    <property type="protein sequence ID" value="PS1159_v2.g15207.t1"/>
    <property type="gene ID" value="PS1159_v2.g15207"/>
</dbReference>
<evidence type="ECO:0000313" key="1">
    <source>
        <dbReference type="Proteomes" id="UP000887580"/>
    </source>
</evidence>
<accession>A0AC35F9U6</accession>
<dbReference type="Proteomes" id="UP000887580">
    <property type="component" value="Unplaced"/>
</dbReference>
<protein>
    <submittedName>
        <fullName evidence="2">C-type lectin domain-containing protein</fullName>
    </submittedName>
</protein>
<sequence length="285" mass="31904">MLKSFLLLNFIYLIFAICPQGSIQWNSNCFFFETNATEFAVAEISCKSMSGNLVSVHDAFTNALLTGEASNNFQQSTEVDFWIGGNLLMNATKWSWMDNSPFDFNDWKKGEPQNITGLGCIAVSINAGTWSSQDCLKKKSYVCDVTPKPTMPPFVKCPWGWAYYEPTGSCYGVNYTVHVGPLSWTAAEQYCEQYGAHLASVHSYDELSFLNSYDGYAWGGGTWIGLFTNDGGNSWKNSDNSTADYFDWAPNQKPTSYTCAYIGNDGMDMLDCNRALLFLCKKKDY</sequence>
<reference evidence="2" key="1">
    <citation type="submission" date="2022-11" db="UniProtKB">
        <authorList>
            <consortium name="WormBaseParasite"/>
        </authorList>
    </citation>
    <scope>IDENTIFICATION</scope>
</reference>
<proteinExistence type="predicted"/>